<proteinExistence type="predicted"/>
<evidence type="ECO:0000313" key="2">
    <source>
        <dbReference type="Proteomes" id="UP000467249"/>
    </source>
</evidence>
<organism evidence="1 2">
    <name type="scientific">Mycolicibacterium anyangense</name>
    <dbReference type="NCBI Taxonomy" id="1431246"/>
    <lineage>
        <taxon>Bacteria</taxon>
        <taxon>Bacillati</taxon>
        <taxon>Actinomycetota</taxon>
        <taxon>Actinomycetes</taxon>
        <taxon>Mycobacteriales</taxon>
        <taxon>Mycobacteriaceae</taxon>
        <taxon>Mycolicibacterium</taxon>
    </lineage>
</organism>
<dbReference type="AlphaFoldDB" id="A0A6N4W9T9"/>
<accession>A0A6N4W9T9</accession>
<gene>
    <name evidence="1" type="ORF">MANY_24700</name>
</gene>
<dbReference type="EMBL" id="AP022620">
    <property type="protein sequence ID" value="BBZ77133.1"/>
    <property type="molecule type" value="Genomic_DNA"/>
</dbReference>
<dbReference type="KEGG" id="many:MANY_24700"/>
<name>A0A6N4W9T9_9MYCO</name>
<evidence type="ECO:0000313" key="1">
    <source>
        <dbReference type="EMBL" id="BBZ77133.1"/>
    </source>
</evidence>
<dbReference type="Proteomes" id="UP000467249">
    <property type="component" value="Chromosome"/>
</dbReference>
<reference evidence="1 2" key="1">
    <citation type="journal article" date="2019" name="Emerg. Microbes Infect.">
        <title>Comprehensive subspecies identification of 175 nontuberculous mycobacteria species based on 7547 genomic profiles.</title>
        <authorList>
            <person name="Matsumoto Y."/>
            <person name="Kinjo T."/>
            <person name="Motooka D."/>
            <person name="Nabeya D."/>
            <person name="Jung N."/>
            <person name="Uechi K."/>
            <person name="Horii T."/>
            <person name="Iida T."/>
            <person name="Fujita J."/>
            <person name="Nakamura S."/>
        </authorList>
    </citation>
    <scope>NUCLEOTIDE SEQUENCE [LARGE SCALE GENOMIC DNA]</scope>
    <source>
        <strain evidence="1 2">JCM 30275</strain>
    </source>
</reference>
<sequence>MVATFSAKYGWGWVNASVTRAYSDKRKSKGSFAVSISSPLVIVTLLDLVMRRCAGRLYWRARGPPAP</sequence>
<keyword evidence="2" id="KW-1185">Reference proteome</keyword>
<protein>
    <submittedName>
        <fullName evidence="1">Uncharacterized protein</fullName>
    </submittedName>
</protein>